<dbReference type="AlphaFoldDB" id="A0A2J7TJU2"/>
<dbReference type="Pfam" id="PF18454">
    <property type="entry name" value="Mtd_N"/>
    <property type="match status" value="1"/>
</dbReference>
<sequence>MSVQVQLRREAASFLSTFVGALGELLFDTTNKRLQVHDGATAGGFPVAKLSEVSPLSALMIAAKGASYGAKVEVGCLEGSIACAGATSVSTVQIPNGALVLGVSTYVATAITGAGSFRVDATTASGGSAGTTAGQFGTGLGAALGSNNKGVIGPTAWYANSTITLTGRNAGDTAAASFTGGVVHFAIHYILISAPTS</sequence>
<evidence type="ECO:0000313" key="2">
    <source>
        <dbReference type="EMBL" id="PNG26997.1"/>
    </source>
</evidence>
<feature type="domain" description="Major tropism determinant N-terminal" evidence="1">
    <location>
        <begin position="5"/>
        <end position="41"/>
    </location>
</feature>
<dbReference type="RefSeq" id="WP_102842586.1">
    <property type="nucleotide sequence ID" value="NZ_PDZR01000003.1"/>
</dbReference>
<dbReference type="InterPro" id="IPR041352">
    <property type="entry name" value="Mtd_N"/>
</dbReference>
<proteinExistence type="predicted"/>
<reference evidence="2 3" key="1">
    <citation type="submission" date="2017-10" db="EMBL/GenBank/DDBJ databases">
        <title>Genome announcement of Methylocella silvestris TVC from permafrost.</title>
        <authorList>
            <person name="Wang J."/>
            <person name="Geng K."/>
            <person name="Ul-Haque F."/>
            <person name="Crombie A.T."/>
            <person name="Street L.E."/>
            <person name="Wookey P.A."/>
            <person name="Murrell J.C."/>
            <person name="Pratscher J."/>
        </authorList>
    </citation>
    <scope>NUCLEOTIDE SEQUENCE [LARGE SCALE GENOMIC DNA]</scope>
    <source>
        <strain evidence="2 3">TVC</strain>
    </source>
</reference>
<dbReference type="OrthoDB" id="564699at2"/>
<dbReference type="Gene3D" id="2.10.10.30">
    <property type="match status" value="1"/>
</dbReference>
<accession>A0A2J7TJU2</accession>
<evidence type="ECO:0000313" key="3">
    <source>
        <dbReference type="Proteomes" id="UP000236286"/>
    </source>
</evidence>
<dbReference type="Proteomes" id="UP000236286">
    <property type="component" value="Unassembled WGS sequence"/>
</dbReference>
<comment type="caution">
    <text evidence="2">The sequence shown here is derived from an EMBL/GenBank/DDBJ whole genome shotgun (WGS) entry which is preliminary data.</text>
</comment>
<dbReference type="EMBL" id="PDZR01000003">
    <property type="protein sequence ID" value="PNG26997.1"/>
    <property type="molecule type" value="Genomic_DNA"/>
</dbReference>
<evidence type="ECO:0000259" key="1">
    <source>
        <dbReference type="Pfam" id="PF18454"/>
    </source>
</evidence>
<name>A0A2J7TJU2_METSI</name>
<protein>
    <recommendedName>
        <fullName evidence="1">Major tropism determinant N-terminal domain-containing protein</fullName>
    </recommendedName>
</protein>
<gene>
    <name evidence="2" type="ORF">CR492_04655</name>
</gene>
<organism evidence="2 3">
    <name type="scientific">Methylocella silvestris</name>
    <dbReference type="NCBI Taxonomy" id="199596"/>
    <lineage>
        <taxon>Bacteria</taxon>
        <taxon>Pseudomonadati</taxon>
        <taxon>Pseudomonadota</taxon>
        <taxon>Alphaproteobacteria</taxon>
        <taxon>Hyphomicrobiales</taxon>
        <taxon>Beijerinckiaceae</taxon>
        <taxon>Methylocella</taxon>
    </lineage>
</organism>